<dbReference type="Pfam" id="PF00999">
    <property type="entry name" value="Na_H_Exchanger"/>
    <property type="match status" value="1"/>
</dbReference>
<dbReference type="GO" id="GO:0015297">
    <property type="term" value="F:antiporter activity"/>
    <property type="evidence" value="ECO:0007669"/>
    <property type="project" value="UniProtKB-KW"/>
</dbReference>
<evidence type="ECO:0000256" key="10">
    <source>
        <dbReference type="SAM" id="Phobius"/>
    </source>
</evidence>
<evidence type="ECO:0000256" key="9">
    <source>
        <dbReference type="ARBA" id="ARBA00023201"/>
    </source>
</evidence>
<dbReference type="GO" id="GO:0006814">
    <property type="term" value="P:sodium ion transport"/>
    <property type="evidence" value="ECO:0007669"/>
    <property type="project" value="UniProtKB-KW"/>
</dbReference>
<accession>A0A8B2NVE3</accession>
<organism evidence="12 13">
    <name type="scientific">Acuticoccus sediminis</name>
    <dbReference type="NCBI Taxonomy" id="2184697"/>
    <lineage>
        <taxon>Bacteria</taxon>
        <taxon>Pseudomonadati</taxon>
        <taxon>Pseudomonadota</taxon>
        <taxon>Alphaproteobacteria</taxon>
        <taxon>Hyphomicrobiales</taxon>
        <taxon>Amorphaceae</taxon>
        <taxon>Acuticoccus</taxon>
    </lineage>
</organism>
<evidence type="ECO:0000256" key="2">
    <source>
        <dbReference type="ARBA" id="ARBA00022448"/>
    </source>
</evidence>
<dbReference type="GO" id="GO:1902600">
    <property type="term" value="P:proton transmembrane transport"/>
    <property type="evidence" value="ECO:0007669"/>
    <property type="project" value="InterPro"/>
</dbReference>
<dbReference type="PANTHER" id="PTHR43562">
    <property type="entry name" value="NAPA-TYPE SODIUM/HYDROGEN ANTIPORTER"/>
    <property type="match status" value="1"/>
</dbReference>
<keyword evidence="2" id="KW-0813">Transport</keyword>
<feature type="transmembrane region" description="Helical" evidence="10">
    <location>
        <begin position="157"/>
        <end position="180"/>
    </location>
</feature>
<feature type="transmembrane region" description="Helical" evidence="10">
    <location>
        <begin position="340"/>
        <end position="361"/>
    </location>
</feature>
<keyword evidence="3" id="KW-0050">Antiport</keyword>
<evidence type="ECO:0000256" key="7">
    <source>
        <dbReference type="ARBA" id="ARBA00023065"/>
    </source>
</evidence>
<evidence type="ECO:0000313" key="12">
    <source>
        <dbReference type="EMBL" id="RAI01504.1"/>
    </source>
</evidence>
<keyword evidence="7" id="KW-0406">Ion transport</keyword>
<reference evidence="12 13" key="1">
    <citation type="submission" date="2018-05" db="EMBL/GenBank/DDBJ databases">
        <title>Acuticoccus sediminis sp. nov., isolated from deep-sea sediment of Indian Ocean.</title>
        <authorList>
            <person name="Liu X."/>
            <person name="Lai Q."/>
            <person name="Du Y."/>
            <person name="Sun F."/>
            <person name="Zhang X."/>
            <person name="Wang S."/>
            <person name="Shao Z."/>
        </authorList>
    </citation>
    <scope>NUCLEOTIDE SEQUENCE [LARGE SCALE GENOMIC DNA]</scope>
    <source>
        <strain evidence="12 13">PTG4-2</strain>
    </source>
</reference>
<keyword evidence="6" id="KW-0915">Sodium</keyword>
<evidence type="ECO:0000256" key="1">
    <source>
        <dbReference type="ARBA" id="ARBA00004141"/>
    </source>
</evidence>
<dbReference type="AlphaFoldDB" id="A0A8B2NVE3"/>
<proteinExistence type="predicted"/>
<dbReference type="PANTHER" id="PTHR43562:SF3">
    <property type="entry name" value="SODIUM ION_PROTON EXCHANGER (EUROFUNG)"/>
    <property type="match status" value="1"/>
</dbReference>
<comment type="caution">
    <text evidence="12">The sequence shown here is derived from an EMBL/GenBank/DDBJ whole genome shotgun (WGS) entry which is preliminary data.</text>
</comment>
<dbReference type="OrthoDB" id="9793589at2"/>
<evidence type="ECO:0000256" key="4">
    <source>
        <dbReference type="ARBA" id="ARBA00022692"/>
    </source>
</evidence>
<protein>
    <submittedName>
        <fullName evidence="12">Cation:proton antiporter</fullName>
    </submittedName>
</protein>
<feature type="transmembrane region" description="Helical" evidence="10">
    <location>
        <begin position="90"/>
        <end position="115"/>
    </location>
</feature>
<keyword evidence="13" id="KW-1185">Reference proteome</keyword>
<keyword evidence="4 10" id="KW-0812">Transmembrane</keyword>
<feature type="transmembrane region" description="Helical" evidence="10">
    <location>
        <begin position="305"/>
        <end position="328"/>
    </location>
</feature>
<keyword evidence="9" id="KW-0739">Sodium transport</keyword>
<gene>
    <name evidence="12" type="ORF">DLJ53_08715</name>
</gene>
<feature type="transmembrane region" description="Helical" evidence="10">
    <location>
        <begin position="34"/>
        <end position="53"/>
    </location>
</feature>
<evidence type="ECO:0000256" key="6">
    <source>
        <dbReference type="ARBA" id="ARBA00023053"/>
    </source>
</evidence>
<dbReference type="InterPro" id="IPR038770">
    <property type="entry name" value="Na+/solute_symporter_sf"/>
</dbReference>
<evidence type="ECO:0000256" key="8">
    <source>
        <dbReference type="ARBA" id="ARBA00023136"/>
    </source>
</evidence>
<evidence type="ECO:0000259" key="11">
    <source>
        <dbReference type="Pfam" id="PF00999"/>
    </source>
</evidence>
<dbReference type="EMBL" id="QHHQ01000002">
    <property type="protein sequence ID" value="RAI01504.1"/>
    <property type="molecule type" value="Genomic_DNA"/>
</dbReference>
<feature type="domain" description="Cation/H+ exchanger transmembrane" evidence="11">
    <location>
        <begin position="12"/>
        <end position="400"/>
    </location>
</feature>
<feature type="transmembrane region" description="Helical" evidence="10">
    <location>
        <begin position="122"/>
        <end position="145"/>
    </location>
</feature>
<feature type="transmembrane region" description="Helical" evidence="10">
    <location>
        <begin position="233"/>
        <end position="262"/>
    </location>
</feature>
<evidence type="ECO:0000313" key="13">
    <source>
        <dbReference type="Proteomes" id="UP000249590"/>
    </source>
</evidence>
<dbReference type="InterPro" id="IPR006153">
    <property type="entry name" value="Cation/H_exchanger_TM"/>
</dbReference>
<dbReference type="Gene3D" id="1.20.1530.20">
    <property type="match status" value="1"/>
</dbReference>
<name>A0A8B2NVE3_9HYPH</name>
<keyword evidence="8 10" id="KW-0472">Membrane</keyword>
<sequence>MEHALHLLLLLVVTRLFGELSERLGQPASMGEIVAGVAIALVAAASLPIPLLASLAESPFLEVAAEFGIFFLLLLAGIEMRPREIAEHSGGSLAVALGGVLVPLGAGFALAWSVLPETPLKFAQALLVGVALSISAVPVAVSIFRELGYLHTRVGRTVVAAAIFDDVIGLILLAVVLGVIETGASPDLAAMLALLGRAGLFFVIAVAVGLFLYPRLSRAVSRMRIPAPHFSTLMALALGFAVLAEALGMDFILGPFMAGLFFDPETVGAKIYDGIKRSVGDLTDGLLAPLFFASIGVRVELGAVTAVPGFLLALVGVAFLGKLLGAGLPARLAGLSSRESLAVGIGMSGRGAVELIIASIALEAGLFDQPDPIVANLFSALVIMAVVTTLMMPFGLRRVLR</sequence>
<evidence type="ECO:0000256" key="5">
    <source>
        <dbReference type="ARBA" id="ARBA00022989"/>
    </source>
</evidence>
<feature type="transmembrane region" description="Helical" evidence="10">
    <location>
        <begin position="192"/>
        <end position="213"/>
    </location>
</feature>
<comment type="subcellular location">
    <subcellularLocation>
        <location evidence="1">Membrane</location>
        <topology evidence="1">Multi-pass membrane protein</topology>
    </subcellularLocation>
</comment>
<evidence type="ECO:0000256" key="3">
    <source>
        <dbReference type="ARBA" id="ARBA00022449"/>
    </source>
</evidence>
<keyword evidence="5 10" id="KW-1133">Transmembrane helix</keyword>
<dbReference type="Proteomes" id="UP000249590">
    <property type="component" value="Unassembled WGS sequence"/>
</dbReference>
<dbReference type="GO" id="GO:0016020">
    <property type="term" value="C:membrane"/>
    <property type="evidence" value="ECO:0007669"/>
    <property type="project" value="UniProtKB-SubCell"/>
</dbReference>
<feature type="transmembrane region" description="Helical" evidence="10">
    <location>
        <begin position="60"/>
        <end position="78"/>
    </location>
</feature>
<feature type="transmembrane region" description="Helical" evidence="10">
    <location>
        <begin position="373"/>
        <end position="396"/>
    </location>
</feature>